<reference evidence="3" key="1">
    <citation type="journal article" date="2019" name="Int. J. Syst. Evol. Microbiol.">
        <title>The Global Catalogue of Microorganisms (GCM) 10K type strain sequencing project: providing services to taxonomists for standard genome sequencing and annotation.</title>
        <authorList>
            <consortium name="The Broad Institute Genomics Platform"/>
            <consortium name="The Broad Institute Genome Sequencing Center for Infectious Disease"/>
            <person name="Wu L."/>
            <person name="Ma J."/>
        </authorList>
    </citation>
    <scope>NUCLEOTIDE SEQUENCE [LARGE SCALE GENOMIC DNA]</scope>
    <source>
        <strain evidence="3">DFY41</strain>
    </source>
</reference>
<name>A0ABW0BE75_9ACTN</name>
<evidence type="ECO:0000313" key="2">
    <source>
        <dbReference type="EMBL" id="MFC5175313.1"/>
    </source>
</evidence>
<proteinExistence type="predicted"/>
<protein>
    <submittedName>
        <fullName evidence="2">Uncharacterized protein</fullName>
    </submittedName>
</protein>
<evidence type="ECO:0000256" key="1">
    <source>
        <dbReference type="SAM" id="MobiDB-lite"/>
    </source>
</evidence>
<organism evidence="2 3">
    <name type="scientific">Nocardioides taihuensis</name>
    <dbReference type="NCBI Taxonomy" id="1835606"/>
    <lineage>
        <taxon>Bacteria</taxon>
        <taxon>Bacillati</taxon>
        <taxon>Actinomycetota</taxon>
        <taxon>Actinomycetes</taxon>
        <taxon>Propionibacteriales</taxon>
        <taxon>Nocardioidaceae</taxon>
        <taxon>Nocardioides</taxon>
    </lineage>
</organism>
<sequence length="197" mass="20931">MTRTISGKRRVVDRSRAGVWSPVPAVAAPAGSRPGAPDHEFADLHVSRPDRACGLPSVTGTDVEDEEIPGPVRDDRPHQGAATIVCDGSGGYRVALNSWAGAACGIEGCVRRHEESHATDWRRRWPQGCKDKANGAAIPLGGPGYADFLKTSECTAYGVEESCIAPLLAAATRDHTPCEATLRSHLADTRTQKASYC</sequence>
<keyword evidence="3" id="KW-1185">Reference proteome</keyword>
<dbReference type="RefSeq" id="WP_378585875.1">
    <property type="nucleotide sequence ID" value="NZ_JBHSKD010000002.1"/>
</dbReference>
<dbReference type="EMBL" id="JBHSKD010000002">
    <property type="protein sequence ID" value="MFC5175313.1"/>
    <property type="molecule type" value="Genomic_DNA"/>
</dbReference>
<evidence type="ECO:0000313" key="3">
    <source>
        <dbReference type="Proteomes" id="UP001596087"/>
    </source>
</evidence>
<feature type="region of interest" description="Disordered" evidence="1">
    <location>
        <begin position="47"/>
        <end position="79"/>
    </location>
</feature>
<gene>
    <name evidence="2" type="ORF">ACFPGP_01435</name>
</gene>
<comment type="caution">
    <text evidence="2">The sequence shown here is derived from an EMBL/GenBank/DDBJ whole genome shotgun (WGS) entry which is preliminary data.</text>
</comment>
<dbReference type="Proteomes" id="UP001596087">
    <property type="component" value="Unassembled WGS sequence"/>
</dbReference>
<accession>A0ABW0BE75</accession>